<comment type="caution">
    <text evidence="1">The sequence shown here is derived from an EMBL/GenBank/DDBJ whole genome shotgun (WGS) entry which is preliminary data.</text>
</comment>
<gene>
    <name evidence="1" type="ORF">SDC9_161632</name>
</gene>
<accession>A0A645FKW7</accession>
<sequence length="62" mass="6921">MEIIDFGLFIALVEFINLSVPWRFIFVGPHVGETQCACIAVVKVCARFSTLIGTRHKAPVRC</sequence>
<proteinExistence type="predicted"/>
<dbReference type="EMBL" id="VSSQ01060907">
    <property type="protein sequence ID" value="MPN14306.1"/>
    <property type="molecule type" value="Genomic_DNA"/>
</dbReference>
<name>A0A645FKW7_9ZZZZ</name>
<dbReference type="AlphaFoldDB" id="A0A645FKW7"/>
<protein>
    <submittedName>
        <fullName evidence="1">Uncharacterized protein</fullName>
    </submittedName>
</protein>
<evidence type="ECO:0000313" key="1">
    <source>
        <dbReference type="EMBL" id="MPN14306.1"/>
    </source>
</evidence>
<reference evidence="1" key="1">
    <citation type="submission" date="2019-08" db="EMBL/GenBank/DDBJ databases">
        <authorList>
            <person name="Kucharzyk K."/>
            <person name="Murdoch R.W."/>
            <person name="Higgins S."/>
            <person name="Loffler F."/>
        </authorList>
    </citation>
    <scope>NUCLEOTIDE SEQUENCE</scope>
</reference>
<organism evidence="1">
    <name type="scientific">bioreactor metagenome</name>
    <dbReference type="NCBI Taxonomy" id="1076179"/>
    <lineage>
        <taxon>unclassified sequences</taxon>
        <taxon>metagenomes</taxon>
        <taxon>ecological metagenomes</taxon>
    </lineage>
</organism>